<comment type="caution">
    <text evidence="2">The sequence shown here is derived from an EMBL/GenBank/DDBJ whole genome shotgun (WGS) entry which is preliminary data.</text>
</comment>
<evidence type="ECO:0000313" key="3">
    <source>
        <dbReference type="Proteomes" id="UP000442707"/>
    </source>
</evidence>
<protein>
    <submittedName>
        <fullName evidence="2">Uncharacterized protein</fullName>
    </submittedName>
</protein>
<keyword evidence="3" id="KW-1185">Reference proteome</keyword>
<evidence type="ECO:0000313" key="2">
    <source>
        <dbReference type="EMBL" id="KAB1139969.1"/>
    </source>
</evidence>
<proteinExistence type="predicted"/>
<evidence type="ECO:0000256" key="1">
    <source>
        <dbReference type="SAM" id="SignalP"/>
    </source>
</evidence>
<organism evidence="2 3">
    <name type="scientific">Streptomyces luteolifulvus</name>
    <dbReference type="NCBI Taxonomy" id="2615112"/>
    <lineage>
        <taxon>Bacteria</taxon>
        <taxon>Bacillati</taxon>
        <taxon>Actinomycetota</taxon>
        <taxon>Actinomycetes</taxon>
        <taxon>Kitasatosporales</taxon>
        <taxon>Streptomycetaceae</taxon>
        <taxon>Streptomyces</taxon>
    </lineage>
</organism>
<dbReference type="AlphaFoldDB" id="A0A6H9UQB4"/>
<feature type="signal peptide" evidence="1">
    <location>
        <begin position="1"/>
        <end position="27"/>
    </location>
</feature>
<feature type="chain" id="PRO_5038379372" evidence="1">
    <location>
        <begin position="28"/>
        <end position="157"/>
    </location>
</feature>
<keyword evidence="1" id="KW-0732">Signal</keyword>
<dbReference type="EMBL" id="VZRB01000049">
    <property type="protein sequence ID" value="KAB1139969.1"/>
    <property type="molecule type" value="Genomic_DNA"/>
</dbReference>
<dbReference type="Proteomes" id="UP000442707">
    <property type="component" value="Unassembled WGS sequence"/>
</dbReference>
<name>A0A6H9UQB4_9ACTN</name>
<dbReference type="SUPFAM" id="SSF89372">
    <property type="entry name" value="Fucose-specific lectin"/>
    <property type="match status" value="1"/>
</dbReference>
<gene>
    <name evidence="2" type="ORF">F7R91_37940</name>
</gene>
<accession>A0A6H9UQB4</accession>
<reference evidence="2 3" key="1">
    <citation type="submission" date="2019-09" db="EMBL/GenBank/DDBJ databases">
        <title>Screening of Novel Bioactive Compounds from Soil-Associated.</title>
        <authorList>
            <person name="Zhao S."/>
        </authorList>
    </citation>
    <scope>NUCLEOTIDE SEQUENCE [LARGE SCALE GENOMIC DNA]</scope>
    <source>
        <strain evidence="2 3">HIT-DPA4</strain>
    </source>
</reference>
<dbReference type="RefSeq" id="WP_150957865.1">
    <property type="nucleotide sequence ID" value="NZ_VZRB01000049.1"/>
</dbReference>
<sequence>MKRGTVLPGTLAAVFLGTLASMAPASAAAEGVPAQRTAPVSIEKFEGSKPADGASANAACAIDVYGHRGYRVCGFDYFRYNWGGGNYEYFVVGTNYRIYHIWRGAGGWKSLGGVARSAAPNGAYATDPTGVATIGTDNRCWWRPRGNGSWPGTWRLC</sequence>